<gene>
    <name evidence="1" type="ORF">SAMN00120144_3404</name>
</gene>
<reference evidence="1 2" key="1">
    <citation type="submission" date="2017-04" db="EMBL/GenBank/DDBJ databases">
        <authorList>
            <person name="Afonso C.L."/>
            <person name="Miller P.J."/>
            <person name="Scott M.A."/>
            <person name="Spackman E."/>
            <person name="Goraichik I."/>
            <person name="Dimitrov K.M."/>
            <person name="Suarez D.L."/>
            <person name="Swayne D.E."/>
        </authorList>
    </citation>
    <scope>NUCLEOTIDE SEQUENCE [LARGE SCALE GENOMIC DNA]</scope>
    <source>
        <strain evidence="1 2">DSM 11622</strain>
    </source>
</reference>
<dbReference type="InterPro" id="IPR042301">
    <property type="entry name" value="GH115_sf"/>
</dbReference>
<sequence>MFNVNDPQNPVLADEYGIVMGTSHHEPLTRAHEKWKHAGKGPWNYQTNTAALQEFWRGGMKRMGTRENIVTVGMRGDGDKPMSEGSNIALLEKIVADQRKLIAEETGKPAEQTPQLWALY</sequence>
<dbReference type="AlphaFoldDB" id="A0A1W1UUY0"/>
<dbReference type="EMBL" id="FWWW01000040">
    <property type="protein sequence ID" value="SMB84621.1"/>
    <property type="molecule type" value="Genomic_DNA"/>
</dbReference>
<dbReference type="InterPro" id="IPR031924">
    <property type="entry name" value="GH115"/>
</dbReference>
<dbReference type="Gene3D" id="3.20.20.520">
    <property type="entry name" value="Glycosyl hydrolase family 115"/>
    <property type="match status" value="1"/>
</dbReference>
<dbReference type="PANTHER" id="PTHR37842:SF2">
    <property type="entry name" value="GYLCOSYL HYDROLASE 115 C-TERMINAL DOMAIN-CONTAINING PROTEIN"/>
    <property type="match status" value="1"/>
</dbReference>
<evidence type="ECO:0000313" key="1">
    <source>
        <dbReference type="EMBL" id="SMB84621.1"/>
    </source>
</evidence>
<dbReference type="PANTHER" id="PTHR37842">
    <property type="match status" value="1"/>
</dbReference>
<protein>
    <submittedName>
        <fullName evidence="1">Uncharacterized protein</fullName>
    </submittedName>
</protein>
<dbReference type="STRING" id="645990.SAMN00120144_3404"/>
<keyword evidence="2" id="KW-1185">Reference proteome</keyword>
<evidence type="ECO:0000313" key="2">
    <source>
        <dbReference type="Proteomes" id="UP000192266"/>
    </source>
</evidence>
<organism evidence="1 2">
    <name type="scientific">Hymenobacter roseosalivarius DSM 11622</name>
    <dbReference type="NCBI Taxonomy" id="645990"/>
    <lineage>
        <taxon>Bacteria</taxon>
        <taxon>Pseudomonadati</taxon>
        <taxon>Bacteroidota</taxon>
        <taxon>Cytophagia</taxon>
        <taxon>Cytophagales</taxon>
        <taxon>Hymenobacteraceae</taxon>
        <taxon>Hymenobacter</taxon>
    </lineage>
</organism>
<proteinExistence type="predicted"/>
<dbReference type="Proteomes" id="UP000192266">
    <property type="component" value="Unassembled WGS sequence"/>
</dbReference>
<dbReference type="Pfam" id="PF15979">
    <property type="entry name" value="Glyco_hydro_115"/>
    <property type="match status" value="1"/>
</dbReference>
<accession>A0A1W1UUY0</accession>
<name>A0A1W1UUY0_9BACT</name>